<dbReference type="Gene3D" id="1.20.120.30">
    <property type="entry name" value="Aspartate receptor, ligand-binding domain"/>
    <property type="match status" value="1"/>
</dbReference>
<comment type="pathway">
    <text evidence="2">Purine metabolism; 3',5'-cyclic di-GMP biosynthesis.</text>
</comment>
<dbReference type="InterPro" id="IPR043128">
    <property type="entry name" value="Rev_trsase/Diguanyl_cyclase"/>
</dbReference>
<dbReference type="Pfam" id="PF00990">
    <property type="entry name" value="GGDEF"/>
    <property type="match status" value="1"/>
</dbReference>
<dbReference type="PANTHER" id="PTHR45138">
    <property type="entry name" value="REGULATORY COMPONENTS OF SENSORY TRANSDUCTION SYSTEM"/>
    <property type="match status" value="1"/>
</dbReference>
<evidence type="ECO:0000313" key="7">
    <source>
        <dbReference type="EMBL" id="MER0125111.1"/>
    </source>
</evidence>
<dbReference type="Gene3D" id="3.30.70.270">
    <property type="match status" value="1"/>
</dbReference>
<dbReference type="CDD" id="cd01949">
    <property type="entry name" value="GGDEF"/>
    <property type="match status" value="1"/>
</dbReference>
<evidence type="ECO:0000256" key="2">
    <source>
        <dbReference type="ARBA" id="ARBA00004665"/>
    </source>
</evidence>
<organism evidence="7 8">
    <name type="scientific">Franconibacter daqui</name>
    <dbReference type="NCBI Taxonomy" id="2047724"/>
    <lineage>
        <taxon>Bacteria</taxon>
        <taxon>Pseudomonadati</taxon>
        <taxon>Pseudomonadota</taxon>
        <taxon>Gammaproteobacteria</taxon>
        <taxon>Enterobacterales</taxon>
        <taxon>Enterobacteriaceae</taxon>
        <taxon>Franconibacter</taxon>
    </lineage>
</organism>
<dbReference type="Proteomes" id="UP001447374">
    <property type="component" value="Unassembled WGS sequence"/>
</dbReference>
<evidence type="ECO:0000259" key="6">
    <source>
        <dbReference type="PROSITE" id="PS50887"/>
    </source>
</evidence>
<accession>A0ABV1PJT8</accession>
<dbReference type="GO" id="GO:0052621">
    <property type="term" value="F:diguanylate cyclase activity"/>
    <property type="evidence" value="ECO:0007669"/>
    <property type="project" value="UniProtKB-EC"/>
</dbReference>
<evidence type="ECO:0000256" key="1">
    <source>
        <dbReference type="ARBA" id="ARBA00001946"/>
    </source>
</evidence>
<reference evidence="7 8" key="1">
    <citation type="submission" date="2024-06" db="EMBL/GenBank/DDBJ databases">
        <title>Fanconibacter daqui strain Q02 whole shotgun sequencing project.</title>
        <authorList>
            <person name="Rodrigues J.W.A."/>
            <person name="Viana L.C."/>
            <person name="Vieira E.C."/>
            <person name="Souza F.O.L."/>
            <person name="Alegria O.C."/>
            <person name="Patroca S."/>
            <person name="Cruz A.C.R."/>
            <person name="Nunes A.R.C."/>
        </authorList>
    </citation>
    <scope>NUCLEOTIDE SEQUENCE [LARGE SCALE GENOMIC DNA]</scope>
    <source>
        <strain evidence="7 8">Q02</strain>
    </source>
</reference>
<keyword evidence="7" id="KW-0548">Nucleotidyltransferase</keyword>
<dbReference type="InterPro" id="IPR000160">
    <property type="entry name" value="GGDEF_dom"/>
</dbReference>
<dbReference type="EMBL" id="JBEHGX010000002">
    <property type="protein sequence ID" value="MER0125111.1"/>
    <property type="molecule type" value="Genomic_DNA"/>
</dbReference>
<dbReference type="InterPro" id="IPR050469">
    <property type="entry name" value="Diguanylate_Cyclase"/>
</dbReference>
<sequence>MKKRRDETMNIADLDLALIELSTAQKAHFQWLGKLLELSLLGGEPDAELTHPHAHELCRFSHWLRHDQNRQAQHSGYVFNIESAHKVMHDRARELMLAIHQQAVTASLLRRFHQAQQEFMGHIDKYRECLLVFRNMHDTLTGLPLRHLLYQDFDFIRTRCENNHQALWLLMMDIDRFKSINDSWGHNAGDDVLRSVAATFKTCARENERIYRFGGEEFIMLLEVTGEKEAQQAGTRICDYLSRHPIIIKENALTVTVTGGITQVESNETLHQAIGRADKAMYFGKNNGRNQCVMIRQNGEMRRLA</sequence>
<dbReference type="SMART" id="SM00267">
    <property type="entry name" value="GGDEF"/>
    <property type="match status" value="1"/>
</dbReference>
<comment type="cofactor">
    <cofactor evidence="1">
        <name>Mg(2+)</name>
        <dbReference type="ChEBI" id="CHEBI:18420"/>
    </cofactor>
</comment>
<evidence type="ECO:0000256" key="4">
    <source>
        <dbReference type="ARBA" id="ARBA00023134"/>
    </source>
</evidence>
<dbReference type="NCBIfam" id="NF007380">
    <property type="entry name" value="PRK09894.1"/>
    <property type="match status" value="1"/>
</dbReference>
<keyword evidence="4" id="KW-0342">GTP-binding</keyword>
<dbReference type="InterPro" id="IPR029787">
    <property type="entry name" value="Nucleotide_cyclase"/>
</dbReference>
<protein>
    <recommendedName>
        <fullName evidence="3">diguanylate cyclase</fullName>
        <ecNumber evidence="3">2.7.7.65</ecNumber>
    </recommendedName>
</protein>
<evidence type="ECO:0000313" key="8">
    <source>
        <dbReference type="Proteomes" id="UP001447374"/>
    </source>
</evidence>
<dbReference type="PROSITE" id="PS50887">
    <property type="entry name" value="GGDEF"/>
    <property type="match status" value="1"/>
</dbReference>
<evidence type="ECO:0000256" key="3">
    <source>
        <dbReference type="ARBA" id="ARBA00012528"/>
    </source>
</evidence>
<dbReference type="NCBIfam" id="TIGR00254">
    <property type="entry name" value="GGDEF"/>
    <property type="match status" value="1"/>
</dbReference>
<dbReference type="EC" id="2.7.7.65" evidence="3"/>
<feature type="domain" description="GGDEF" evidence="6">
    <location>
        <begin position="165"/>
        <end position="297"/>
    </location>
</feature>
<gene>
    <name evidence="7" type="ORF">ABQG75_05085</name>
</gene>
<dbReference type="SUPFAM" id="SSF55073">
    <property type="entry name" value="Nucleotide cyclase"/>
    <property type="match status" value="1"/>
</dbReference>
<evidence type="ECO:0000256" key="5">
    <source>
        <dbReference type="ARBA" id="ARBA00034247"/>
    </source>
</evidence>
<comment type="caution">
    <text evidence="7">The sequence shown here is derived from an EMBL/GenBank/DDBJ whole genome shotgun (WGS) entry which is preliminary data.</text>
</comment>
<dbReference type="PANTHER" id="PTHR45138:SF9">
    <property type="entry name" value="DIGUANYLATE CYCLASE DGCM-RELATED"/>
    <property type="match status" value="1"/>
</dbReference>
<keyword evidence="4" id="KW-0547">Nucleotide-binding</keyword>
<keyword evidence="8" id="KW-1185">Reference proteome</keyword>
<name>A0ABV1PJT8_9ENTR</name>
<proteinExistence type="predicted"/>
<keyword evidence="7" id="KW-0808">Transferase</keyword>
<dbReference type="RefSeq" id="WP_349950856.1">
    <property type="nucleotide sequence ID" value="NZ_JBEHGX010000002.1"/>
</dbReference>
<comment type="catalytic activity">
    <reaction evidence="5">
        <text>2 GTP = 3',3'-c-di-GMP + 2 diphosphate</text>
        <dbReference type="Rhea" id="RHEA:24898"/>
        <dbReference type="ChEBI" id="CHEBI:33019"/>
        <dbReference type="ChEBI" id="CHEBI:37565"/>
        <dbReference type="ChEBI" id="CHEBI:58805"/>
        <dbReference type="EC" id="2.7.7.65"/>
    </reaction>
</comment>